<evidence type="ECO:0000313" key="3">
    <source>
        <dbReference type="Proteomes" id="UP001596383"/>
    </source>
</evidence>
<feature type="compositionally biased region" description="Basic residues" evidence="1">
    <location>
        <begin position="162"/>
        <end position="181"/>
    </location>
</feature>
<dbReference type="InterPro" id="IPR036291">
    <property type="entry name" value="NAD(P)-bd_dom_sf"/>
</dbReference>
<keyword evidence="3" id="KW-1185">Reference proteome</keyword>
<evidence type="ECO:0000313" key="2">
    <source>
        <dbReference type="EMBL" id="MFC6765122.1"/>
    </source>
</evidence>
<accession>A0ABD5SJB7</accession>
<name>A0ABD5SJB7_9EURY</name>
<feature type="region of interest" description="Disordered" evidence="1">
    <location>
        <begin position="127"/>
        <end position="181"/>
    </location>
</feature>
<dbReference type="RefSeq" id="WP_377042440.1">
    <property type="nucleotide sequence ID" value="NZ_JAQIVI010000132.1"/>
</dbReference>
<sequence>MDHLVTSAGGPTPMRPLEPDDDEWYGAFDLLTMSVVRLVGEAADLRADGGDFVVAITSIATKRSDGGNVLSNSVQTSVSGFGKALPKDLGPAVRANATGSPRDAPPAGGIRGTDRVWRIRLLRGEGGQSRIDSSRPDRRSRSTAARAIRSFSYPITPTAVSRRFRRSRRHPRRPFSLRGRQ</sequence>
<proteinExistence type="predicted"/>
<dbReference type="SUPFAM" id="SSF51735">
    <property type="entry name" value="NAD(P)-binding Rossmann-fold domains"/>
    <property type="match status" value="1"/>
</dbReference>
<dbReference type="EMBL" id="JBHSWV010000132">
    <property type="protein sequence ID" value="MFC6765122.1"/>
    <property type="molecule type" value="Genomic_DNA"/>
</dbReference>
<dbReference type="AlphaFoldDB" id="A0ABD5SJB7"/>
<dbReference type="Gene3D" id="3.40.50.720">
    <property type="entry name" value="NAD(P)-binding Rossmann-like Domain"/>
    <property type="match status" value="1"/>
</dbReference>
<dbReference type="Proteomes" id="UP001596383">
    <property type="component" value="Unassembled WGS sequence"/>
</dbReference>
<feature type="compositionally biased region" description="Low complexity" evidence="1">
    <location>
        <begin position="142"/>
        <end position="152"/>
    </location>
</feature>
<reference evidence="2 3" key="1">
    <citation type="journal article" date="2019" name="Int. J. Syst. Evol. Microbiol.">
        <title>The Global Catalogue of Microorganisms (GCM) 10K type strain sequencing project: providing services to taxonomists for standard genome sequencing and annotation.</title>
        <authorList>
            <consortium name="The Broad Institute Genomics Platform"/>
            <consortium name="The Broad Institute Genome Sequencing Center for Infectious Disease"/>
            <person name="Wu L."/>
            <person name="Ma J."/>
        </authorList>
    </citation>
    <scope>NUCLEOTIDE SEQUENCE [LARGE SCALE GENOMIC DNA]</scope>
    <source>
        <strain evidence="2 3">LMG 29247</strain>
    </source>
</reference>
<comment type="caution">
    <text evidence="2">The sequence shown here is derived from an EMBL/GenBank/DDBJ whole genome shotgun (WGS) entry which is preliminary data.</text>
</comment>
<gene>
    <name evidence="2" type="ORF">ACFQE6_08915</name>
</gene>
<evidence type="ECO:0000256" key="1">
    <source>
        <dbReference type="SAM" id="MobiDB-lite"/>
    </source>
</evidence>
<protein>
    <submittedName>
        <fullName evidence="2">Uncharacterized protein</fullName>
    </submittedName>
</protein>
<organism evidence="2 3">
    <name type="scientific">Natrinema soli</name>
    <dbReference type="NCBI Taxonomy" id="1930624"/>
    <lineage>
        <taxon>Archaea</taxon>
        <taxon>Methanobacteriati</taxon>
        <taxon>Methanobacteriota</taxon>
        <taxon>Stenosarchaea group</taxon>
        <taxon>Halobacteria</taxon>
        <taxon>Halobacteriales</taxon>
        <taxon>Natrialbaceae</taxon>
        <taxon>Natrinema</taxon>
    </lineage>
</organism>